<accession>A0A8S3AAJ9</accession>
<dbReference type="GO" id="GO:0006031">
    <property type="term" value="P:chitin biosynthetic process"/>
    <property type="evidence" value="ECO:0007669"/>
    <property type="project" value="TreeGrafter"/>
</dbReference>
<feature type="non-terminal residue" evidence="4">
    <location>
        <position position="1"/>
    </location>
</feature>
<evidence type="ECO:0000256" key="3">
    <source>
        <dbReference type="ARBA" id="ARBA00023136"/>
    </source>
</evidence>
<comment type="caution">
    <text evidence="4">The sequence shown here is derived from an EMBL/GenBank/DDBJ whole genome shotgun (WGS) entry which is preliminary data.</text>
</comment>
<evidence type="ECO:0008006" key="7">
    <source>
        <dbReference type="Google" id="ProtNLM"/>
    </source>
</evidence>
<dbReference type="GO" id="GO:0004100">
    <property type="term" value="F:chitin synthase activity"/>
    <property type="evidence" value="ECO:0007669"/>
    <property type="project" value="InterPro"/>
</dbReference>
<dbReference type="InterPro" id="IPR004835">
    <property type="entry name" value="Chitin_synth"/>
</dbReference>
<sequence length="60" mass="6694">KKDKKVGAVSSRIHPIGSGPLIWYQKMEYAMCYWLQKTTEHSLGCVLCAPGCFALYRASA</sequence>
<dbReference type="GO" id="GO:0016020">
    <property type="term" value="C:membrane"/>
    <property type="evidence" value="ECO:0007669"/>
    <property type="project" value="UniProtKB-SubCell"/>
</dbReference>
<dbReference type="EMBL" id="CAJOBI010125733">
    <property type="protein sequence ID" value="CAF4700304.1"/>
    <property type="molecule type" value="Genomic_DNA"/>
</dbReference>
<protein>
    <recommendedName>
        <fullName evidence="7">Chitin synthase</fullName>
    </recommendedName>
</protein>
<proteinExistence type="predicted"/>
<dbReference type="Proteomes" id="UP000676336">
    <property type="component" value="Unassembled WGS sequence"/>
</dbReference>
<keyword evidence="2" id="KW-0812">Transmembrane</keyword>
<feature type="non-terminal residue" evidence="4">
    <location>
        <position position="60"/>
    </location>
</feature>
<dbReference type="EMBL" id="CAJOBI010153750">
    <property type="protein sequence ID" value="CAF4822234.1"/>
    <property type="molecule type" value="Genomic_DNA"/>
</dbReference>
<reference evidence="4" key="1">
    <citation type="submission" date="2021-02" db="EMBL/GenBank/DDBJ databases">
        <authorList>
            <person name="Nowell W R."/>
        </authorList>
    </citation>
    <scope>NUCLEOTIDE SEQUENCE</scope>
</reference>
<keyword evidence="3" id="KW-0472">Membrane</keyword>
<evidence type="ECO:0000256" key="1">
    <source>
        <dbReference type="ARBA" id="ARBA00004141"/>
    </source>
</evidence>
<evidence type="ECO:0000313" key="6">
    <source>
        <dbReference type="Proteomes" id="UP000676336"/>
    </source>
</evidence>
<dbReference type="AlphaFoldDB" id="A0A8S3AAJ9"/>
<dbReference type="GO" id="GO:0071944">
    <property type="term" value="C:cell periphery"/>
    <property type="evidence" value="ECO:0007669"/>
    <property type="project" value="TreeGrafter"/>
</dbReference>
<comment type="subcellular location">
    <subcellularLocation>
        <location evidence="1">Membrane</location>
        <topology evidence="1">Multi-pass membrane protein</topology>
    </subcellularLocation>
</comment>
<evidence type="ECO:0000256" key="2">
    <source>
        <dbReference type="ARBA" id="ARBA00022692"/>
    </source>
</evidence>
<evidence type="ECO:0000313" key="4">
    <source>
        <dbReference type="EMBL" id="CAF4700304.1"/>
    </source>
</evidence>
<gene>
    <name evidence="4" type="ORF">SMN809_LOCUS43025</name>
    <name evidence="5" type="ORF">SMN809_LOCUS48092</name>
</gene>
<dbReference type="PANTHER" id="PTHR22914">
    <property type="entry name" value="CHITIN SYNTHASE"/>
    <property type="match status" value="1"/>
</dbReference>
<evidence type="ECO:0000313" key="5">
    <source>
        <dbReference type="EMBL" id="CAF4822234.1"/>
    </source>
</evidence>
<organism evidence="4 6">
    <name type="scientific">Rotaria magnacalcarata</name>
    <dbReference type="NCBI Taxonomy" id="392030"/>
    <lineage>
        <taxon>Eukaryota</taxon>
        <taxon>Metazoa</taxon>
        <taxon>Spiralia</taxon>
        <taxon>Gnathifera</taxon>
        <taxon>Rotifera</taxon>
        <taxon>Eurotatoria</taxon>
        <taxon>Bdelloidea</taxon>
        <taxon>Philodinida</taxon>
        <taxon>Philodinidae</taxon>
        <taxon>Rotaria</taxon>
    </lineage>
</organism>
<dbReference type="PANTHER" id="PTHR22914:SF42">
    <property type="entry name" value="CHITIN SYNTHASE"/>
    <property type="match status" value="1"/>
</dbReference>
<name>A0A8S3AAJ9_9BILA</name>